<organism evidence="3 4">
    <name type="scientific">Shackletoniella antarctica</name>
    <dbReference type="NCBI Taxonomy" id="268115"/>
    <lineage>
        <taxon>Bacteria</taxon>
        <taxon>Bacillati</taxon>
        <taxon>Cyanobacteriota</taxon>
        <taxon>Cyanophyceae</taxon>
        <taxon>Oculatellales</taxon>
        <taxon>Oculatellaceae</taxon>
        <taxon>Shackletoniella</taxon>
    </lineage>
</organism>
<reference evidence="4" key="1">
    <citation type="submission" date="2018-04" db="EMBL/GenBank/DDBJ databases">
        <authorList>
            <person name="Cornet L."/>
        </authorList>
    </citation>
    <scope>NUCLEOTIDE SEQUENCE [LARGE SCALE GENOMIC DNA]</scope>
</reference>
<evidence type="ECO:0000259" key="2">
    <source>
        <dbReference type="Pfam" id="PF13448"/>
    </source>
</evidence>
<dbReference type="EMBL" id="QBMN01000023">
    <property type="protein sequence ID" value="PZO43928.1"/>
    <property type="molecule type" value="Genomic_DNA"/>
</dbReference>
<evidence type="ECO:0000313" key="3">
    <source>
        <dbReference type="EMBL" id="PZO43928.1"/>
    </source>
</evidence>
<dbReference type="Proteomes" id="UP000249081">
    <property type="component" value="Unassembled WGS sequence"/>
</dbReference>
<dbReference type="InterPro" id="IPR025193">
    <property type="entry name" value="DUF4114"/>
</dbReference>
<accession>A0A2W4YLU4</accession>
<keyword evidence="1" id="KW-0732">Signal</keyword>
<evidence type="ECO:0000313" key="4">
    <source>
        <dbReference type="Proteomes" id="UP000249081"/>
    </source>
</evidence>
<protein>
    <recommendedName>
        <fullName evidence="2">DUF4114 domain-containing protein</fullName>
    </recommendedName>
</protein>
<feature type="chain" id="PRO_5016099117" description="DUF4114 domain-containing protein" evidence="1">
    <location>
        <begin position="31"/>
        <end position="269"/>
    </location>
</feature>
<comment type="caution">
    <text evidence="3">The sequence shown here is derived from an EMBL/GenBank/DDBJ whole genome shotgun (WGS) entry which is preliminary data.</text>
</comment>
<dbReference type="AlphaFoldDB" id="A0A2W4YLU4"/>
<proteinExistence type="predicted"/>
<feature type="signal peptide" evidence="1">
    <location>
        <begin position="1"/>
        <end position="30"/>
    </location>
</feature>
<reference evidence="3 4" key="2">
    <citation type="submission" date="2018-06" db="EMBL/GenBank/DDBJ databases">
        <title>Metagenomic assembly of (sub)arctic Cyanobacteria and their associated microbiome from non-axenic cultures.</title>
        <authorList>
            <person name="Baurain D."/>
        </authorList>
    </citation>
    <scope>NUCLEOTIDE SEQUENCE [LARGE SCALE GENOMIC DNA]</scope>
    <source>
        <strain evidence="3">ULC041bin1</strain>
    </source>
</reference>
<dbReference type="NCBIfam" id="TIGR02595">
    <property type="entry name" value="PEP_CTERM"/>
    <property type="match status" value="1"/>
</dbReference>
<sequence>MFINRYLLGAGLAAAVAVSATVVATAPAQAQLPAASLSPDGFATDLGFDNLKDLNLLKESESLSELKKLINNEASALSKSFLDQYQLDTSKLFWNGVDPVEVYFINEGAGYRNQLFFTANDLDGNQTGGGKIFDDVSSPFSKLPNSNGPLVLGQGVSLGGFTGPTQLDFLIKSNGKNGGTTMLGTNAAANPKGLQHVVAFEQSGWTILGFEDIVGGGDLDYNDVIFAVRGIQAGAPPAEDVPEPSALLGMLVLGVGGFTTLRRRKLAEV</sequence>
<dbReference type="Pfam" id="PF13448">
    <property type="entry name" value="DUF4114"/>
    <property type="match status" value="1"/>
</dbReference>
<dbReference type="InterPro" id="IPR013424">
    <property type="entry name" value="Ice-binding_C"/>
</dbReference>
<feature type="domain" description="DUF4114" evidence="2">
    <location>
        <begin position="171"/>
        <end position="230"/>
    </location>
</feature>
<gene>
    <name evidence="3" type="ORF">DCF17_05175</name>
</gene>
<evidence type="ECO:0000256" key="1">
    <source>
        <dbReference type="SAM" id="SignalP"/>
    </source>
</evidence>
<name>A0A2W4YLU4_9CYAN</name>